<evidence type="ECO:0000313" key="3">
    <source>
        <dbReference type="Proteomes" id="UP000027937"/>
    </source>
</evidence>
<name>A0ABR4TGR8_CLOHA</name>
<dbReference type="RefSeq" id="WP_039227973.1">
    <property type="nucleotide sequence ID" value="NZ_CM003349.1"/>
</dbReference>
<proteinExistence type="predicted"/>
<dbReference type="EMBL" id="JENX01000026">
    <property type="protein sequence ID" value="KEI18195.1"/>
    <property type="molecule type" value="Genomic_DNA"/>
</dbReference>
<keyword evidence="3" id="KW-1185">Reference proteome</keyword>
<accession>A0ABR4TGR8</accession>
<evidence type="ECO:0000313" key="2">
    <source>
        <dbReference type="EMBL" id="KEI18195.1"/>
    </source>
</evidence>
<comment type="caution">
    <text evidence="2">The sequence shown here is derived from an EMBL/GenBank/DDBJ whole genome shotgun (WGS) entry which is preliminary data.</text>
</comment>
<gene>
    <name evidence="2" type="ORF">Z960_03410</name>
    <name evidence="1" type="ORF">Z960_p0140</name>
</gene>
<reference evidence="3" key="1">
    <citation type="journal article" date="2014" name="PLoS ONE">
        <title>Plasmidome interchange between Clostridium botulinum, Clostridium novyi and Clostridium haemolyticum converts strains of independent lineages into distinctly different pathogens.</title>
        <authorList>
            <person name="Skarin H."/>
            <person name="Segerman B."/>
        </authorList>
    </citation>
    <scope>NUCLEOTIDE SEQUENCE [LARGE SCALE GENOMIC DNA]</scope>
    <source>
        <strain evidence="3">NCTC 9693</strain>
    </source>
</reference>
<organism evidence="2 3">
    <name type="scientific">Clostridium haemolyticum NCTC 9693</name>
    <dbReference type="NCBI Taxonomy" id="1443114"/>
    <lineage>
        <taxon>Bacteria</taxon>
        <taxon>Bacillati</taxon>
        <taxon>Bacillota</taxon>
        <taxon>Clostridia</taxon>
        <taxon>Eubacteriales</taxon>
        <taxon>Clostridiaceae</taxon>
        <taxon>Clostridium</taxon>
    </lineage>
</organism>
<reference evidence="2 3" key="2">
    <citation type="submission" date="2014-02" db="EMBL/GenBank/DDBJ databases">
        <title>Plasmidome dynamics in the species complex Clostridium novyi sensu lato converts strains of independent lineages into distinctly different pathogens.</title>
        <authorList>
            <person name="Skarin H."/>
            <person name="Segerman B."/>
        </authorList>
    </citation>
    <scope>NUCLEOTIDE SEQUENCE [LARGE SCALE GENOMIC DNA]</scope>
    <source>
        <strain evidence="2 3">NCTC 9693</strain>
        <plasmid evidence="1">p1Ch9693</plasmid>
    </source>
</reference>
<keyword evidence="1" id="KW-0614">Plasmid</keyword>
<protein>
    <submittedName>
        <fullName evidence="2">Uncharacterized protein</fullName>
    </submittedName>
</protein>
<dbReference type="Proteomes" id="UP000027937">
    <property type="component" value="Plasmid p1Ch9693"/>
</dbReference>
<geneLocation type="plasmid" evidence="1 3">
    <name>p1Ch9693</name>
</geneLocation>
<evidence type="ECO:0000313" key="1">
    <source>
        <dbReference type="EMBL" id="KEI14133.1"/>
    </source>
</evidence>
<dbReference type="EMBL" id="JENX01000125">
    <property type="protein sequence ID" value="KEI14133.1"/>
    <property type="molecule type" value="Genomic_DNA"/>
</dbReference>
<sequence length="165" mass="18994">MAEKIYIADKKTLDKVKKKLDNFSGGTDWSEYKNYFSKEISFELTKSLEEVLHIVGKGYIYFLEFKFNGGGSDDKFEMNVQIDNENLAEINMDYDSSGAVRIYSGHLYGFTRYKNDGEINECVTTPLEIEKPENFIFPQPLFFSDFKIKTKGEGKILVKCKGVIK</sequence>